<dbReference type="Proteomes" id="UP000545876">
    <property type="component" value="Unassembled WGS sequence"/>
</dbReference>
<evidence type="ECO:0000313" key="2">
    <source>
        <dbReference type="Proteomes" id="UP000545876"/>
    </source>
</evidence>
<reference evidence="1 2" key="1">
    <citation type="journal article" date="2020" name="Biotechnol. Biofuels">
        <title>New insights from the biogas microbiome by comprehensive genome-resolved metagenomics of nearly 1600 species originating from multiple anaerobic digesters.</title>
        <authorList>
            <person name="Campanaro S."/>
            <person name="Treu L."/>
            <person name="Rodriguez-R L.M."/>
            <person name="Kovalovszki A."/>
            <person name="Ziels R.M."/>
            <person name="Maus I."/>
            <person name="Zhu X."/>
            <person name="Kougias P.G."/>
            <person name="Basile A."/>
            <person name="Luo G."/>
            <person name="Schluter A."/>
            <person name="Konstantinidis K.T."/>
            <person name="Angelidaki I."/>
        </authorList>
    </citation>
    <scope>NUCLEOTIDE SEQUENCE [LARGE SCALE GENOMIC DNA]</scope>
    <source>
        <strain evidence="1">AS06rmzACSIP_65</strain>
    </source>
</reference>
<name>A0A847D1E3_9BACT</name>
<accession>A0A847D1E3</accession>
<dbReference type="EMBL" id="JAAZBX010000014">
    <property type="protein sequence ID" value="NLD25662.1"/>
    <property type="molecule type" value="Genomic_DNA"/>
</dbReference>
<gene>
    <name evidence="1" type="ORF">GX656_03450</name>
</gene>
<protein>
    <submittedName>
        <fullName evidence="1">Uncharacterized protein</fullName>
    </submittedName>
</protein>
<dbReference type="AlphaFoldDB" id="A0A847D1E3"/>
<proteinExistence type="predicted"/>
<organism evidence="1 2">
    <name type="scientific">Candidatus Dojkabacteria bacterium</name>
    <dbReference type="NCBI Taxonomy" id="2099670"/>
    <lineage>
        <taxon>Bacteria</taxon>
        <taxon>Candidatus Dojkabacteria</taxon>
    </lineage>
</organism>
<comment type="caution">
    <text evidence="1">The sequence shown here is derived from an EMBL/GenBank/DDBJ whole genome shotgun (WGS) entry which is preliminary data.</text>
</comment>
<sequence>MQIYFQCTPNILGDSKDFSSDPKKIKEYSKPYALDFSDENGEFFPWVHNNYDEDTIKYVKLLECDPEFEDRIKKIRKKFSIPVEGYKPSEKTKYRLPFSSSIPLEEQVEVVNKEYEKIKKECIEIFKDYKIPFTIKNSLFSVVISNYIDIASSYSFYFEKDPEEPKVNLSIEIHSPMQSCNKIKKDLEFYWPDIVKLVSEESSNHIKLPDMPSIEIWNIRKRLNWSYKKIAEVVNKRYGLDLDESEARKRMDYMRKAYKKISPK</sequence>
<evidence type="ECO:0000313" key="1">
    <source>
        <dbReference type="EMBL" id="NLD25662.1"/>
    </source>
</evidence>